<evidence type="ECO:0000313" key="3">
    <source>
        <dbReference type="Proteomes" id="UP001497512"/>
    </source>
</evidence>
<evidence type="ECO:0000256" key="1">
    <source>
        <dbReference type="SAM" id="SignalP"/>
    </source>
</evidence>
<accession>A0ABP0UP01</accession>
<dbReference type="PANTHER" id="PTHR34970">
    <property type="entry name" value="ABC TRANSPORTER A FAMILY PROTEIN"/>
    <property type="match status" value="1"/>
</dbReference>
<name>A0ABP0UP01_9BRYO</name>
<dbReference type="Proteomes" id="UP001497512">
    <property type="component" value="Chromosome 5"/>
</dbReference>
<keyword evidence="3" id="KW-1185">Reference proteome</keyword>
<protein>
    <submittedName>
        <fullName evidence="2">Uncharacterized protein</fullName>
    </submittedName>
</protein>
<organism evidence="2 3">
    <name type="scientific">Sphagnum troendelagicum</name>
    <dbReference type="NCBI Taxonomy" id="128251"/>
    <lineage>
        <taxon>Eukaryota</taxon>
        <taxon>Viridiplantae</taxon>
        <taxon>Streptophyta</taxon>
        <taxon>Embryophyta</taxon>
        <taxon>Bryophyta</taxon>
        <taxon>Sphagnophytina</taxon>
        <taxon>Sphagnopsida</taxon>
        <taxon>Sphagnales</taxon>
        <taxon>Sphagnaceae</taxon>
        <taxon>Sphagnum</taxon>
    </lineage>
</organism>
<proteinExistence type="predicted"/>
<keyword evidence="1" id="KW-0732">Signal</keyword>
<feature type="chain" id="PRO_5045313094" evidence="1">
    <location>
        <begin position="19"/>
        <end position="75"/>
    </location>
</feature>
<gene>
    <name evidence="2" type="ORF">CSSPTR1EN2_LOCUS18139</name>
</gene>
<sequence length="75" mass="8564">MFRTRASSFFTGFALASAIAMYQLQRDVMGSHRILADEVEGYYNQLEKRIKQLELLTGLSSTNHAHQVARRNEST</sequence>
<dbReference type="PANTHER" id="PTHR34970:SF5">
    <property type="entry name" value="PROTEIN, PUTATIVE-RELATED"/>
    <property type="match status" value="1"/>
</dbReference>
<dbReference type="EMBL" id="OZ019897">
    <property type="protein sequence ID" value="CAK9226238.1"/>
    <property type="molecule type" value="Genomic_DNA"/>
</dbReference>
<feature type="signal peptide" evidence="1">
    <location>
        <begin position="1"/>
        <end position="18"/>
    </location>
</feature>
<reference evidence="2" key="1">
    <citation type="submission" date="2024-02" db="EMBL/GenBank/DDBJ databases">
        <authorList>
            <consortium name="ELIXIR-Norway"/>
            <consortium name="Elixir Norway"/>
        </authorList>
    </citation>
    <scope>NUCLEOTIDE SEQUENCE</scope>
</reference>
<evidence type="ECO:0000313" key="2">
    <source>
        <dbReference type="EMBL" id="CAK9226238.1"/>
    </source>
</evidence>